<evidence type="ECO:0000256" key="3">
    <source>
        <dbReference type="ARBA" id="ARBA00022605"/>
    </source>
</evidence>
<dbReference type="InterPro" id="IPR000965">
    <property type="entry name" value="GPR_dom"/>
</dbReference>
<evidence type="ECO:0000256" key="4">
    <source>
        <dbReference type="ARBA" id="ARBA00022650"/>
    </source>
</evidence>
<dbReference type="SUPFAM" id="SSF53720">
    <property type="entry name" value="ALDH-like"/>
    <property type="match status" value="1"/>
</dbReference>
<dbReference type="Pfam" id="PF00171">
    <property type="entry name" value="Aldedh"/>
    <property type="match status" value="1"/>
</dbReference>
<gene>
    <name evidence="9" type="ORF">METZ01_LOCUS125213</name>
</gene>
<dbReference type="UniPathway" id="UPA00098">
    <property type="reaction ID" value="UER00360"/>
</dbReference>
<dbReference type="GO" id="GO:0004350">
    <property type="term" value="F:glutamate-5-semialdehyde dehydrogenase activity"/>
    <property type="evidence" value="ECO:0007669"/>
    <property type="project" value="UniProtKB-EC"/>
</dbReference>
<evidence type="ECO:0000313" key="9">
    <source>
        <dbReference type="EMBL" id="SVA72359.1"/>
    </source>
</evidence>
<dbReference type="InterPro" id="IPR015590">
    <property type="entry name" value="Aldehyde_DH_dom"/>
</dbReference>
<organism evidence="9">
    <name type="scientific">marine metagenome</name>
    <dbReference type="NCBI Taxonomy" id="408172"/>
    <lineage>
        <taxon>unclassified sequences</taxon>
        <taxon>metagenomes</taxon>
        <taxon>ecological metagenomes</taxon>
    </lineage>
</organism>
<dbReference type="AlphaFoldDB" id="A0A381Y5L3"/>
<proteinExistence type="inferred from homology"/>
<reference evidence="9" key="1">
    <citation type="submission" date="2018-05" db="EMBL/GenBank/DDBJ databases">
        <authorList>
            <person name="Lanie J.A."/>
            <person name="Ng W.-L."/>
            <person name="Kazmierczak K.M."/>
            <person name="Andrzejewski T.M."/>
            <person name="Davidsen T.M."/>
            <person name="Wayne K.J."/>
            <person name="Tettelin H."/>
            <person name="Glass J.I."/>
            <person name="Rusch D."/>
            <person name="Podicherti R."/>
            <person name="Tsui H.-C.T."/>
            <person name="Winkler M.E."/>
        </authorList>
    </citation>
    <scope>NUCLEOTIDE SEQUENCE</scope>
</reference>
<dbReference type="PANTHER" id="PTHR11063:SF8">
    <property type="entry name" value="DELTA-1-PYRROLINE-5-CARBOXYLATE SYNTHASE"/>
    <property type="match status" value="1"/>
</dbReference>
<name>A0A381Y5L3_9ZZZZ</name>
<dbReference type="EMBL" id="UINC01017451">
    <property type="protein sequence ID" value="SVA72359.1"/>
    <property type="molecule type" value="Genomic_DNA"/>
</dbReference>
<dbReference type="NCBIfam" id="NF001221">
    <property type="entry name" value="PRK00197.1"/>
    <property type="match status" value="1"/>
</dbReference>
<dbReference type="InterPro" id="IPR016163">
    <property type="entry name" value="Ald_DH_C"/>
</dbReference>
<dbReference type="CDD" id="cd07079">
    <property type="entry name" value="ALDH_F18-19_ProA-GPR"/>
    <property type="match status" value="1"/>
</dbReference>
<evidence type="ECO:0000256" key="5">
    <source>
        <dbReference type="ARBA" id="ARBA00022857"/>
    </source>
</evidence>
<dbReference type="HAMAP" id="MF_00412">
    <property type="entry name" value="ProA"/>
    <property type="match status" value="1"/>
</dbReference>
<evidence type="ECO:0000259" key="8">
    <source>
        <dbReference type="Pfam" id="PF00171"/>
    </source>
</evidence>
<evidence type="ECO:0000256" key="7">
    <source>
        <dbReference type="ARBA" id="ARBA00049024"/>
    </source>
</evidence>
<evidence type="ECO:0000256" key="1">
    <source>
        <dbReference type="ARBA" id="ARBA00004985"/>
    </source>
</evidence>
<dbReference type="NCBIfam" id="TIGR00407">
    <property type="entry name" value="proA"/>
    <property type="match status" value="1"/>
</dbReference>
<dbReference type="FunFam" id="3.40.309.10:FF:000006">
    <property type="entry name" value="Gamma-glutamyl phosphate reductase"/>
    <property type="match status" value="1"/>
</dbReference>
<dbReference type="InterPro" id="IPR016162">
    <property type="entry name" value="Ald_DH_N"/>
</dbReference>
<dbReference type="Gene3D" id="3.40.309.10">
    <property type="entry name" value="Aldehyde Dehydrogenase, Chain A, domain 2"/>
    <property type="match status" value="1"/>
</dbReference>
<dbReference type="InterPro" id="IPR020593">
    <property type="entry name" value="G-glutamylP_reductase_CS"/>
</dbReference>
<accession>A0A381Y5L3</accession>
<keyword evidence="6" id="KW-0560">Oxidoreductase</keyword>
<dbReference type="InterPro" id="IPR016161">
    <property type="entry name" value="Ald_DH/histidinol_DH"/>
</dbReference>
<keyword evidence="3" id="KW-0028">Amino-acid biosynthesis</keyword>
<keyword evidence="4" id="KW-0641">Proline biosynthesis</keyword>
<dbReference type="GO" id="GO:0055129">
    <property type="term" value="P:L-proline biosynthetic process"/>
    <property type="evidence" value="ECO:0007669"/>
    <property type="project" value="UniProtKB-UniPathway"/>
</dbReference>
<evidence type="ECO:0000256" key="6">
    <source>
        <dbReference type="ARBA" id="ARBA00023002"/>
    </source>
</evidence>
<protein>
    <recommendedName>
        <fullName evidence="2">glutamate-5-semialdehyde dehydrogenase</fullName>
        <ecNumber evidence="2">1.2.1.41</ecNumber>
    </recommendedName>
</protein>
<dbReference type="PROSITE" id="PS01223">
    <property type="entry name" value="PROA"/>
    <property type="match status" value="1"/>
</dbReference>
<feature type="domain" description="Aldehyde dehydrogenase" evidence="8">
    <location>
        <begin position="14"/>
        <end position="218"/>
    </location>
</feature>
<sequence>MIDRLQLNEERIDGIIQSIKTVISLPDPVGNILFTNTRPNGMKVERVSVPLGVVGIIYESRPNVTVDASVLCLKSGNSVILRGGSESFNSNLQLVKSMQKACNNIGVDNNILQFVETTDRSAVDYMLSKMSDYIDVVVPRGGKGLVKKVQESAKIPVIGHLDGICHIYIDDSSDPETASKIVTNAKLRRTSICGAAETILIDEKCIDSHLPKIISDLKSGGCEIRGDKKCKEKFDEIILASDDDWKTEYLDAIISIRIVNGVEDAIDHIAKYGSGHTESIVSESKDSVEKFLNSVDSAIVMHNTSTQFADGGEFGLGAEIGIATGKLHARGPVGLEGLTTYKYIVRGSGQIRP</sequence>
<keyword evidence="5" id="KW-0521">NADP</keyword>
<comment type="catalytic activity">
    <reaction evidence="7">
        <text>L-glutamate 5-semialdehyde + phosphate + NADP(+) = L-glutamyl 5-phosphate + NADPH + H(+)</text>
        <dbReference type="Rhea" id="RHEA:19541"/>
        <dbReference type="ChEBI" id="CHEBI:15378"/>
        <dbReference type="ChEBI" id="CHEBI:43474"/>
        <dbReference type="ChEBI" id="CHEBI:57783"/>
        <dbReference type="ChEBI" id="CHEBI:58066"/>
        <dbReference type="ChEBI" id="CHEBI:58274"/>
        <dbReference type="ChEBI" id="CHEBI:58349"/>
        <dbReference type="EC" id="1.2.1.41"/>
    </reaction>
</comment>
<dbReference type="Gene3D" id="3.40.605.10">
    <property type="entry name" value="Aldehyde Dehydrogenase, Chain A, domain 1"/>
    <property type="match status" value="1"/>
</dbReference>
<comment type="pathway">
    <text evidence="1">Amino-acid biosynthesis; L-proline biosynthesis; L-glutamate 5-semialdehyde from L-glutamate: step 2/2.</text>
</comment>
<evidence type="ECO:0000256" key="2">
    <source>
        <dbReference type="ARBA" id="ARBA00013002"/>
    </source>
</evidence>
<dbReference type="EC" id="1.2.1.41" evidence="2"/>
<dbReference type="PANTHER" id="PTHR11063">
    <property type="entry name" value="GLUTAMATE SEMIALDEHYDE DEHYDROGENASE"/>
    <property type="match status" value="1"/>
</dbReference>